<evidence type="ECO:0000313" key="1">
    <source>
        <dbReference type="EMBL" id="CAD1835243.1"/>
    </source>
</evidence>
<gene>
    <name evidence="1" type="ORF">CB5_LOCUS18454</name>
</gene>
<protein>
    <submittedName>
        <fullName evidence="1">Uncharacterized protein</fullName>
    </submittedName>
</protein>
<dbReference type="PANTHER" id="PTHR31969">
    <property type="entry name" value="GEM-LIKE PROTEIN 2"/>
    <property type="match status" value="1"/>
</dbReference>
<sequence>MQRSGNDQMMIPGSSFNSCACLFHPYCCHFLAPIEEGGTRQGSLGPTPIRAAAQWAVSHEIERYGGVCRGTVPCRHCFVLGDIARVPYKVLIPIGRIKDATPSKNVNNPDQKYIEIATVDDFEFWSMGVASYERSFMYILSNITH</sequence>
<accession>A0A6V7PWZ5</accession>
<dbReference type="AlphaFoldDB" id="A0A6V7PWZ5"/>
<organism evidence="1">
    <name type="scientific">Ananas comosus var. bracteatus</name>
    <name type="common">red pineapple</name>
    <dbReference type="NCBI Taxonomy" id="296719"/>
    <lineage>
        <taxon>Eukaryota</taxon>
        <taxon>Viridiplantae</taxon>
        <taxon>Streptophyta</taxon>
        <taxon>Embryophyta</taxon>
        <taxon>Tracheophyta</taxon>
        <taxon>Spermatophyta</taxon>
        <taxon>Magnoliopsida</taxon>
        <taxon>Liliopsida</taxon>
        <taxon>Poales</taxon>
        <taxon>Bromeliaceae</taxon>
        <taxon>Bromelioideae</taxon>
        <taxon>Ananas</taxon>
    </lineage>
</organism>
<name>A0A6V7PWZ5_ANACO</name>
<proteinExistence type="predicted"/>
<dbReference type="InterPro" id="IPR037848">
    <property type="entry name" value="GEM-like"/>
</dbReference>
<dbReference type="EMBL" id="LR862153">
    <property type="protein sequence ID" value="CAD1835243.1"/>
    <property type="molecule type" value="Genomic_DNA"/>
</dbReference>
<reference evidence="1" key="1">
    <citation type="submission" date="2020-07" db="EMBL/GenBank/DDBJ databases">
        <authorList>
            <person name="Lin J."/>
        </authorList>
    </citation>
    <scope>NUCLEOTIDE SEQUENCE</scope>
</reference>